<dbReference type="EMBL" id="BSPC01000015">
    <property type="protein sequence ID" value="GLS18923.1"/>
    <property type="molecule type" value="Genomic_DNA"/>
</dbReference>
<keyword evidence="2" id="KW-1185">Reference proteome</keyword>
<gene>
    <name evidence="1" type="ORF">GCM10007874_19400</name>
</gene>
<accession>A0ABQ6CGV1</accession>
<dbReference type="Proteomes" id="UP001156882">
    <property type="component" value="Unassembled WGS sequence"/>
</dbReference>
<reference evidence="2" key="1">
    <citation type="journal article" date="2019" name="Int. J. Syst. Evol. Microbiol.">
        <title>The Global Catalogue of Microorganisms (GCM) 10K type strain sequencing project: providing services to taxonomists for standard genome sequencing and annotation.</title>
        <authorList>
            <consortium name="The Broad Institute Genomics Platform"/>
            <consortium name="The Broad Institute Genome Sequencing Center for Infectious Disease"/>
            <person name="Wu L."/>
            <person name="Ma J."/>
        </authorList>
    </citation>
    <scope>NUCLEOTIDE SEQUENCE [LARGE SCALE GENOMIC DNA]</scope>
    <source>
        <strain evidence="2">NBRC 101365</strain>
    </source>
</reference>
<evidence type="ECO:0000313" key="2">
    <source>
        <dbReference type="Proteomes" id="UP001156882"/>
    </source>
</evidence>
<evidence type="ECO:0000313" key="1">
    <source>
        <dbReference type="EMBL" id="GLS18923.1"/>
    </source>
</evidence>
<dbReference type="RefSeq" id="WP_284311787.1">
    <property type="nucleotide sequence ID" value="NZ_BSPC01000015.1"/>
</dbReference>
<proteinExistence type="predicted"/>
<name>A0ABQ6CGV1_9HYPH</name>
<dbReference type="SUPFAM" id="SSF159888">
    <property type="entry name" value="YdhG-like"/>
    <property type="match status" value="1"/>
</dbReference>
<comment type="caution">
    <text evidence="1">The sequence shown here is derived from an EMBL/GenBank/DDBJ whole genome shotgun (WGS) entry which is preliminary data.</text>
</comment>
<sequence>MPPAPFDNPLVAARFEALPGSLRQPLLHLRQTILDVAAGLPQLGGLIETLKWSEPAYHPVKARVGTTIRINAHRGSLSCYALYVPCQTQLAAMIRQHYPETFSIEGSRALLFDVEATIPAEPLHYCIAMALTYHLQAKRGA</sequence>
<evidence type="ECO:0008006" key="3">
    <source>
        <dbReference type="Google" id="ProtNLM"/>
    </source>
</evidence>
<organism evidence="1 2">
    <name type="scientific">Labrys miyagiensis</name>
    <dbReference type="NCBI Taxonomy" id="346912"/>
    <lineage>
        <taxon>Bacteria</taxon>
        <taxon>Pseudomonadati</taxon>
        <taxon>Pseudomonadota</taxon>
        <taxon>Alphaproteobacteria</taxon>
        <taxon>Hyphomicrobiales</taxon>
        <taxon>Xanthobacteraceae</taxon>
        <taxon>Labrys</taxon>
    </lineage>
</organism>
<protein>
    <recommendedName>
        <fullName evidence="3">YdhG-like domain-containing protein</fullName>
    </recommendedName>
</protein>